<reference evidence="1" key="1">
    <citation type="journal article" date="2023" name="Mol. Phylogenet. Evol.">
        <title>Genome-scale phylogeny and comparative genomics of the fungal order Sordariales.</title>
        <authorList>
            <person name="Hensen N."/>
            <person name="Bonometti L."/>
            <person name="Westerberg I."/>
            <person name="Brannstrom I.O."/>
            <person name="Guillou S."/>
            <person name="Cros-Aarteil S."/>
            <person name="Calhoun S."/>
            <person name="Haridas S."/>
            <person name="Kuo A."/>
            <person name="Mondo S."/>
            <person name="Pangilinan J."/>
            <person name="Riley R."/>
            <person name="LaButti K."/>
            <person name="Andreopoulos B."/>
            <person name="Lipzen A."/>
            <person name="Chen C."/>
            <person name="Yan M."/>
            <person name="Daum C."/>
            <person name="Ng V."/>
            <person name="Clum A."/>
            <person name="Steindorff A."/>
            <person name="Ohm R.A."/>
            <person name="Martin F."/>
            <person name="Silar P."/>
            <person name="Natvig D.O."/>
            <person name="Lalanne C."/>
            <person name="Gautier V."/>
            <person name="Ament-Velasquez S.L."/>
            <person name="Kruys A."/>
            <person name="Hutchinson M.I."/>
            <person name="Powell A.J."/>
            <person name="Barry K."/>
            <person name="Miller A.N."/>
            <person name="Grigoriev I.V."/>
            <person name="Debuchy R."/>
            <person name="Gladieux P."/>
            <person name="Hiltunen Thoren M."/>
            <person name="Johannesson H."/>
        </authorList>
    </citation>
    <scope>NUCLEOTIDE SEQUENCE</scope>
    <source>
        <strain evidence="1">CBS 990.96</strain>
    </source>
</reference>
<name>A0AAN7GY26_9PEZI</name>
<comment type="caution">
    <text evidence="1">The sequence shown here is derived from an EMBL/GenBank/DDBJ whole genome shotgun (WGS) entry which is preliminary data.</text>
</comment>
<dbReference type="Proteomes" id="UP001301958">
    <property type="component" value="Unassembled WGS sequence"/>
</dbReference>
<reference evidence="1" key="2">
    <citation type="submission" date="2023-05" db="EMBL/GenBank/DDBJ databases">
        <authorList>
            <consortium name="Lawrence Berkeley National Laboratory"/>
            <person name="Steindorff A."/>
            <person name="Hensen N."/>
            <person name="Bonometti L."/>
            <person name="Westerberg I."/>
            <person name="Brannstrom I.O."/>
            <person name="Guillou S."/>
            <person name="Cros-Aarteil S."/>
            <person name="Calhoun S."/>
            <person name="Haridas S."/>
            <person name="Kuo A."/>
            <person name="Mondo S."/>
            <person name="Pangilinan J."/>
            <person name="Riley R."/>
            <person name="Labutti K."/>
            <person name="Andreopoulos B."/>
            <person name="Lipzen A."/>
            <person name="Chen C."/>
            <person name="Yanf M."/>
            <person name="Daum C."/>
            <person name="Ng V."/>
            <person name="Clum A."/>
            <person name="Ohm R."/>
            <person name="Martin F."/>
            <person name="Silar P."/>
            <person name="Natvig D."/>
            <person name="Lalanne C."/>
            <person name="Gautier V."/>
            <person name="Ament-Velasquez S.L."/>
            <person name="Kruys A."/>
            <person name="Hutchinson M.I."/>
            <person name="Powell A.J."/>
            <person name="Barry K."/>
            <person name="Miller A.N."/>
            <person name="Grigoriev I.V."/>
            <person name="Debuchy R."/>
            <person name="Gladieux P."/>
            <person name="Thoren M.H."/>
            <person name="Johannesson H."/>
        </authorList>
    </citation>
    <scope>NUCLEOTIDE SEQUENCE</scope>
    <source>
        <strain evidence="1">CBS 990.96</strain>
    </source>
</reference>
<dbReference type="AlphaFoldDB" id="A0AAN7GY26"/>
<accession>A0AAN7GY26</accession>
<gene>
    <name evidence="1" type="ORF">QBC38DRAFT_209298</name>
</gene>
<evidence type="ECO:0000313" key="2">
    <source>
        <dbReference type="Proteomes" id="UP001301958"/>
    </source>
</evidence>
<keyword evidence="2" id="KW-1185">Reference proteome</keyword>
<protein>
    <submittedName>
        <fullName evidence="1">Uncharacterized protein</fullName>
    </submittedName>
</protein>
<evidence type="ECO:0000313" key="1">
    <source>
        <dbReference type="EMBL" id="KAK4226982.1"/>
    </source>
</evidence>
<proteinExistence type="predicted"/>
<sequence>MISSMISLIGGSIFRPRRLNIRQEQSFSLNIRPLVELVEIYFVRKATDLRDKVFALFGMCSDNPAGYGLFVDYQSPWEEFIRQFACSILSDQISVETWPDKETAIIRCKGQLLGQVCHVREYEDSPFLTVRCPDTGEVSLLDLEFWTGTI</sequence>
<organism evidence="1 2">
    <name type="scientific">Podospora fimiseda</name>
    <dbReference type="NCBI Taxonomy" id="252190"/>
    <lineage>
        <taxon>Eukaryota</taxon>
        <taxon>Fungi</taxon>
        <taxon>Dikarya</taxon>
        <taxon>Ascomycota</taxon>
        <taxon>Pezizomycotina</taxon>
        <taxon>Sordariomycetes</taxon>
        <taxon>Sordariomycetidae</taxon>
        <taxon>Sordariales</taxon>
        <taxon>Podosporaceae</taxon>
        <taxon>Podospora</taxon>
    </lineage>
</organism>
<dbReference type="EMBL" id="MU865338">
    <property type="protein sequence ID" value="KAK4226982.1"/>
    <property type="molecule type" value="Genomic_DNA"/>
</dbReference>